<name>C5E837_BIFLI</name>
<reference evidence="1" key="1">
    <citation type="submission" date="2008-08" db="EMBL/GenBank/DDBJ databases">
        <title>Annotation of Bifidobacterium longum subsp. infantis CCUG 52486.</title>
        <authorList>
            <consortium name="The Broad Institute Genome Sequencing Platform"/>
            <person name="Gougoulias C."/>
            <person name="Tuohy K.M."/>
            <person name="Gibson G.R."/>
            <person name="Ward D."/>
            <person name="Mehta T."/>
            <person name="Young S."/>
            <person name="Jaffe D."/>
            <person name="Gnerre S."/>
            <person name="Berlin A."/>
            <person name="Heiman D."/>
            <person name="Hepburn T."/>
            <person name="Shea T."/>
            <person name="Sykes S."/>
            <person name="Alvarado L."/>
            <person name="Kodira C."/>
            <person name="Borodovsky M."/>
            <person name="Lander E."/>
            <person name="Galagan J."/>
            <person name="Nusbaum C."/>
            <person name="Birren B."/>
        </authorList>
    </citation>
    <scope>NUCLEOTIDE SEQUENCE [LARGE SCALE GENOMIC DNA]</scope>
    <source>
        <strain evidence="1">CCUG 52486</strain>
    </source>
</reference>
<sequence length="87" mass="9556">MAVNRSVVADPDKVANVWHLATAEPERLETSAAGEAVNDFLDPPDTSQIHGIACHADWRFAARAGAVRRRYEGATRAHQQSAICHHR</sequence>
<accession>C5E837</accession>
<dbReference type="AlphaFoldDB" id="C5E837"/>
<organism evidence="1">
    <name type="scientific">Bifidobacterium longum subsp. infantis CCUG 52486</name>
    <dbReference type="NCBI Taxonomy" id="537937"/>
    <lineage>
        <taxon>Bacteria</taxon>
        <taxon>Bacillati</taxon>
        <taxon>Actinomycetota</taxon>
        <taxon>Actinomycetes</taxon>
        <taxon>Bifidobacteriales</taxon>
        <taxon>Bifidobacteriaceae</taxon>
        <taxon>Bifidobacterium</taxon>
    </lineage>
</organism>
<gene>
    <name evidence="1" type="ORF">BLIG_00184</name>
</gene>
<dbReference type="Proteomes" id="UP000005084">
    <property type="component" value="Unassembled WGS sequence"/>
</dbReference>
<protein>
    <submittedName>
        <fullName evidence="1">Uncharacterized protein</fullName>
    </submittedName>
</protein>
<dbReference type="EMBL" id="DS990238">
    <property type="protein sequence ID" value="EEQ54235.1"/>
    <property type="molecule type" value="Genomic_DNA"/>
</dbReference>
<proteinExistence type="predicted"/>
<dbReference type="HOGENOM" id="CLU_2477109_0_0_11"/>
<evidence type="ECO:0000313" key="1">
    <source>
        <dbReference type="EMBL" id="EEQ54235.1"/>
    </source>
</evidence>